<accession>A0ABV0CHI1</accession>
<evidence type="ECO:0000313" key="2">
    <source>
        <dbReference type="Proteomes" id="UP001405405"/>
    </source>
</evidence>
<evidence type="ECO:0008006" key="3">
    <source>
        <dbReference type="Google" id="ProtNLM"/>
    </source>
</evidence>
<dbReference type="EMBL" id="JAYFSJ010000004">
    <property type="protein sequence ID" value="MEN7430615.1"/>
    <property type="molecule type" value="Genomic_DNA"/>
</dbReference>
<evidence type="ECO:0000313" key="1">
    <source>
        <dbReference type="EMBL" id="MEN7430615.1"/>
    </source>
</evidence>
<dbReference type="RefSeq" id="WP_346788144.1">
    <property type="nucleotide sequence ID" value="NZ_JAYFSJ010000004.1"/>
</dbReference>
<dbReference type="Proteomes" id="UP001405405">
    <property type="component" value="Unassembled WGS sequence"/>
</dbReference>
<comment type="caution">
    <text evidence="1">The sequence shown here is derived from an EMBL/GenBank/DDBJ whole genome shotgun (WGS) entry which is preliminary data.</text>
</comment>
<gene>
    <name evidence="1" type="ORF">VA599_07640</name>
</gene>
<sequence>MYSNEDIADWLSGSVFETTHIQPGDKVPWRHFRIIRNQSLCKEAGVYIFGVGSEILYVGETENSLRERITGRYIGVRGVTKTQCSLAEQIRDENVRYKRESISHVRWRGANYFLKRGIDQVWLMLIPSSDPKGLESRLISKYKPFLNIQGK</sequence>
<protein>
    <recommendedName>
        <fullName evidence="3">GIY-YIG domain-containing protein</fullName>
    </recommendedName>
</protein>
<name>A0ABV0CHI1_9NEIS</name>
<keyword evidence="2" id="KW-1185">Reference proteome</keyword>
<reference evidence="1 2" key="1">
    <citation type="submission" date="2023-12" db="EMBL/GenBank/DDBJ databases">
        <title>Chromobacterium sp. strain TRC.1.1.SA producing antimicrobial pigment.</title>
        <authorList>
            <person name="Verma N."/>
            <person name="Choksket S."/>
            <person name="Pinnaka A.K."/>
            <person name="Korpole S."/>
        </authorList>
    </citation>
    <scope>NUCLEOTIDE SEQUENCE [LARGE SCALE GENOMIC DNA]</scope>
    <source>
        <strain evidence="1 2">TRC1.1.SA</strain>
    </source>
</reference>
<proteinExistence type="predicted"/>
<organism evidence="1 2">
    <name type="scientific">Chromobacterium indicum</name>
    <dbReference type="NCBI Taxonomy" id="3110228"/>
    <lineage>
        <taxon>Bacteria</taxon>
        <taxon>Pseudomonadati</taxon>
        <taxon>Pseudomonadota</taxon>
        <taxon>Betaproteobacteria</taxon>
        <taxon>Neisseriales</taxon>
        <taxon>Chromobacteriaceae</taxon>
        <taxon>Chromobacterium</taxon>
    </lineage>
</organism>